<dbReference type="RefSeq" id="WP_155146600.1">
    <property type="nucleotide sequence ID" value="NZ_JACOPQ010000010.1"/>
</dbReference>
<dbReference type="Proteomes" id="UP000607645">
    <property type="component" value="Unassembled WGS sequence"/>
</dbReference>
<proteinExistence type="predicted"/>
<protein>
    <submittedName>
        <fullName evidence="2">Uncharacterized protein</fullName>
    </submittedName>
</protein>
<dbReference type="EMBL" id="JACOPQ010000010">
    <property type="protein sequence ID" value="MBC5737938.1"/>
    <property type="molecule type" value="Genomic_DNA"/>
</dbReference>
<gene>
    <name evidence="2" type="ORF">H8S62_13075</name>
</gene>
<evidence type="ECO:0000256" key="1">
    <source>
        <dbReference type="SAM" id="Phobius"/>
    </source>
</evidence>
<evidence type="ECO:0000313" key="2">
    <source>
        <dbReference type="EMBL" id="MBC5737938.1"/>
    </source>
</evidence>
<feature type="transmembrane region" description="Helical" evidence="1">
    <location>
        <begin position="12"/>
        <end position="41"/>
    </location>
</feature>
<name>A0A8J6JD70_9FIRM</name>
<keyword evidence="1" id="KW-0812">Transmembrane</keyword>
<keyword evidence="1" id="KW-0472">Membrane</keyword>
<reference evidence="2" key="1">
    <citation type="submission" date="2020-08" db="EMBL/GenBank/DDBJ databases">
        <title>Genome public.</title>
        <authorList>
            <person name="Liu C."/>
            <person name="Sun Q."/>
        </authorList>
    </citation>
    <scope>NUCLEOTIDE SEQUENCE</scope>
    <source>
        <strain evidence="2">NSJ-52</strain>
    </source>
</reference>
<comment type="caution">
    <text evidence="2">The sequence shown here is derived from an EMBL/GenBank/DDBJ whole genome shotgun (WGS) entry which is preliminary data.</text>
</comment>
<dbReference type="AlphaFoldDB" id="A0A8J6JD70"/>
<evidence type="ECO:0000313" key="3">
    <source>
        <dbReference type="Proteomes" id="UP000607645"/>
    </source>
</evidence>
<keyword evidence="1" id="KW-1133">Transmembrane helix</keyword>
<keyword evidence="3" id="KW-1185">Reference proteome</keyword>
<accession>A0A8J6JD70</accession>
<sequence>MMRLPSKRTLGTAAACAAGAALLFFPGSILMLVIGAALGFWGHGRLKQTY</sequence>
<organism evidence="2 3">
    <name type="scientific">Lawsonibacter faecis</name>
    <dbReference type="NCBI Taxonomy" id="2763052"/>
    <lineage>
        <taxon>Bacteria</taxon>
        <taxon>Bacillati</taxon>
        <taxon>Bacillota</taxon>
        <taxon>Clostridia</taxon>
        <taxon>Eubacteriales</taxon>
        <taxon>Oscillospiraceae</taxon>
        <taxon>Lawsonibacter</taxon>
    </lineage>
</organism>